<dbReference type="AlphaFoldDB" id="A0A1H2NLW1"/>
<dbReference type="Proteomes" id="UP000295254">
    <property type="component" value="Unassembled WGS sequence"/>
</dbReference>
<dbReference type="EMBL" id="RRZK01000035">
    <property type="protein sequence ID" value="TDB57033.1"/>
    <property type="molecule type" value="Genomic_DNA"/>
</dbReference>
<keyword evidence="2" id="KW-1185">Reference proteome</keyword>
<reference evidence="2" key="1">
    <citation type="journal article" date="2019" name="bioRxiv">
        <title>Bacterially produced spermidine induces plant systemic susceptibility to pathogens.</title>
        <authorList>
            <person name="Melnyk R.A."/>
            <person name="Beskrovnaya P.A."/>
            <person name="Liu Z."/>
            <person name="Song Y."/>
            <person name="Haney C.H."/>
        </authorList>
    </citation>
    <scope>NUCLEOTIDE SEQUENCE [LARGE SCALE GENOMIC DNA]</scope>
    <source>
        <strain evidence="2">Dha-51</strain>
    </source>
</reference>
<name>A0A1H2NLW1_PSEVA</name>
<organism evidence="1 2">
    <name type="scientific">Pseudomonas vancouverensis</name>
    <dbReference type="NCBI Taxonomy" id="95300"/>
    <lineage>
        <taxon>Bacteria</taxon>
        <taxon>Pseudomonadati</taxon>
        <taxon>Pseudomonadota</taxon>
        <taxon>Gammaproteobacteria</taxon>
        <taxon>Pseudomonadales</taxon>
        <taxon>Pseudomonadaceae</taxon>
        <taxon>Pseudomonas</taxon>
    </lineage>
</organism>
<accession>A0A1H2NLW1</accession>
<sequence>MLRSIHAPLIFLCLLIPAGHLSAEQWRFSPYDGAASVFPSNSVEQDSLTVHEDETVSPKRIVLNDLAFDEEEFGLDVHVGASDVREDRRKVVAVGGD</sequence>
<dbReference type="OrthoDB" id="5951177at2"/>
<gene>
    <name evidence="1" type="ORF">EIY72_27260</name>
</gene>
<evidence type="ECO:0000313" key="2">
    <source>
        <dbReference type="Proteomes" id="UP000295254"/>
    </source>
</evidence>
<proteinExistence type="predicted"/>
<protein>
    <submittedName>
        <fullName evidence="1">Uncharacterized protein</fullName>
    </submittedName>
</protein>
<dbReference type="STRING" id="95300.SAMN05216558_2484"/>
<evidence type="ECO:0000313" key="1">
    <source>
        <dbReference type="EMBL" id="TDB57033.1"/>
    </source>
</evidence>
<dbReference type="RefSeq" id="WP_093222135.1">
    <property type="nucleotide sequence ID" value="NZ_LT629803.1"/>
</dbReference>
<comment type="caution">
    <text evidence="1">The sequence shown here is derived from an EMBL/GenBank/DDBJ whole genome shotgun (WGS) entry which is preliminary data.</text>
</comment>